<dbReference type="Gene3D" id="2.40.160.120">
    <property type="match status" value="1"/>
</dbReference>
<evidence type="ECO:0008006" key="6">
    <source>
        <dbReference type="Google" id="ProtNLM"/>
    </source>
</evidence>
<dbReference type="GO" id="GO:0005829">
    <property type="term" value="C:cytosol"/>
    <property type="evidence" value="ECO:0007669"/>
    <property type="project" value="TreeGrafter"/>
</dbReference>
<keyword evidence="5" id="KW-1185">Reference proteome</keyword>
<evidence type="ECO:0000256" key="3">
    <source>
        <dbReference type="SAM" id="MobiDB-lite"/>
    </source>
</evidence>
<dbReference type="PANTHER" id="PTHR10972:SF92">
    <property type="entry name" value="OXYSTEROL BINDING PROTEIN"/>
    <property type="match status" value="1"/>
</dbReference>
<name>A0AAN7B039_9PEZI</name>
<evidence type="ECO:0000313" key="4">
    <source>
        <dbReference type="EMBL" id="KAK4203560.1"/>
    </source>
</evidence>
<feature type="region of interest" description="Disordered" evidence="3">
    <location>
        <begin position="255"/>
        <end position="278"/>
    </location>
</feature>
<dbReference type="SUPFAM" id="SSF144000">
    <property type="entry name" value="Oxysterol-binding protein-like"/>
    <property type="match status" value="1"/>
</dbReference>
<feature type="region of interest" description="Disordered" evidence="3">
    <location>
        <begin position="375"/>
        <end position="395"/>
    </location>
</feature>
<reference evidence="4" key="1">
    <citation type="journal article" date="2023" name="Mol. Phylogenet. Evol.">
        <title>Genome-scale phylogeny and comparative genomics of the fungal order Sordariales.</title>
        <authorList>
            <person name="Hensen N."/>
            <person name="Bonometti L."/>
            <person name="Westerberg I."/>
            <person name="Brannstrom I.O."/>
            <person name="Guillou S."/>
            <person name="Cros-Aarteil S."/>
            <person name="Calhoun S."/>
            <person name="Haridas S."/>
            <person name="Kuo A."/>
            <person name="Mondo S."/>
            <person name="Pangilinan J."/>
            <person name="Riley R."/>
            <person name="LaButti K."/>
            <person name="Andreopoulos B."/>
            <person name="Lipzen A."/>
            <person name="Chen C."/>
            <person name="Yan M."/>
            <person name="Daum C."/>
            <person name="Ng V."/>
            <person name="Clum A."/>
            <person name="Steindorff A."/>
            <person name="Ohm R.A."/>
            <person name="Martin F."/>
            <person name="Silar P."/>
            <person name="Natvig D.O."/>
            <person name="Lalanne C."/>
            <person name="Gautier V."/>
            <person name="Ament-Velasquez S.L."/>
            <person name="Kruys A."/>
            <person name="Hutchinson M.I."/>
            <person name="Powell A.J."/>
            <person name="Barry K."/>
            <person name="Miller A.N."/>
            <person name="Grigoriev I.V."/>
            <person name="Debuchy R."/>
            <person name="Gladieux P."/>
            <person name="Hiltunen Thoren M."/>
            <person name="Johannesson H."/>
        </authorList>
    </citation>
    <scope>NUCLEOTIDE SEQUENCE</scope>
    <source>
        <strain evidence="4">CBS 315.58</strain>
    </source>
</reference>
<comment type="caution">
    <text evidence="4">The sequence shown here is derived from an EMBL/GenBank/DDBJ whole genome shotgun (WGS) entry which is preliminary data.</text>
</comment>
<gene>
    <name evidence="4" type="ORF">QBC40DRAFT_274522</name>
</gene>
<organism evidence="4 5">
    <name type="scientific">Triangularia verruculosa</name>
    <dbReference type="NCBI Taxonomy" id="2587418"/>
    <lineage>
        <taxon>Eukaryota</taxon>
        <taxon>Fungi</taxon>
        <taxon>Dikarya</taxon>
        <taxon>Ascomycota</taxon>
        <taxon>Pezizomycotina</taxon>
        <taxon>Sordariomycetes</taxon>
        <taxon>Sordariomycetidae</taxon>
        <taxon>Sordariales</taxon>
        <taxon>Podosporaceae</taxon>
        <taxon>Triangularia</taxon>
    </lineage>
</organism>
<sequence>MERSSKLRDFIAFLGTIKGDIANVTAPPYFLAPVSVVEIPSCWTERPSVFTSAALETNPEKRALAVLRWIMSSLKSQFYIGQDEKASMRKPLNAFLGELFFGHWTDETSTARMITEQVSHHPPITACYMWDEEHSIRGIGYVRVEMSFNGFLNVKQTGHAMLHLDKYNEHYLIPFPHCKVKGFLSGRLYPELGGTYHIISSSGFISEITFLGEGFFSGVRNSFTANMYRASDNAKTPIYTASGQWSGSFTISNPTDPSDTETCVPGLSPPAPLQTVPLEDQDPWETRNAWKEVLTALTEGDIQTTIKEKSKLEEAQRAMRRKEAAENTKWEPKFFSSTEDDALFHELAITPDWKLDADRTKGVWRFDQEKARKATKPYRDDLTPFGEVGHNERKE</sequence>
<dbReference type="InterPro" id="IPR037239">
    <property type="entry name" value="OSBP_sf"/>
</dbReference>
<comment type="similarity">
    <text evidence="1 2">Belongs to the OSBP family.</text>
</comment>
<accession>A0AAN7B039</accession>
<dbReference type="GO" id="GO:0008142">
    <property type="term" value="F:oxysterol binding"/>
    <property type="evidence" value="ECO:0007669"/>
    <property type="project" value="TreeGrafter"/>
</dbReference>
<dbReference type="InterPro" id="IPR018494">
    <property type="entry name" value="Oxysterol-bd_CS"/>
</dbReference>
<dbReference type="Proteomes" id="UP001303160">
    <property type="component" value="Unassembled WGS sequence"/>
</dbReference>
<reference evidence="4" key="2">
    <citation type="submission" date="2023-05" db="EMBL/GenBank/DDBJ databases">
        <authorList>
            <consortium name="Lawrence Berkeley National Laboratory"/>
            <person name="Steindorff A."/>
            <person name="Hensen N."/>
            <person name="Bonometti L."/>
            <person name="Westerberg I."/>
            <person name="Brannstrom I.O."/>
            <person name="Guillou S."/>
            <person name="Cros-Aarteil S."/>
            <person name="Calhoun S."/>
            <person name="Haridas S."/>
            <person name="Kuo A."/>
            <person name="Mondo S."/>
            <person name="Pangilinan J."/>
            <person name="Riley R."/>
            <person name="Labutti K."/>
            <person name="Andreopoulos B."/>
            <person name="Lipzen A."/>
            <person name="Chen C."/>
            <person name="Yanf M."/>
            <person name="Daum C."/>
            <person name="Ng V."/>
            <person name="Clum A."/>
            <person name="Ohm R."/>
            <person name="Martin F."/>
            <person name="Silar P."/>
            <person name="Natvig D."/>
            <person name="Lalanne C."/>
            <person name="Gautier V."/>
            <person name="Ament-Velasquez S.L."/>
            <person name="Kruys A."/>
            <person name="Hutchinson M.I."/>
            <person name="Powell A.J."/>
            <person name="Barry K."/>
            <person name="Miller A.N."/>
            <person name="Grigoriev I.V."/>
            <person name="Debuchy R."/>
            <person name="Gladieux P."/>
            <person name="Thoren M.H."/>
            <person name="Johannesson H."/>
        </authorList>
    </citation>
    <scope>NUCLEOTIDE SEQUENCE</scope>
    <source>
        <strain evidence="4">CBS 315.58</strain>
    </source>
</reference>
<dbReference type="InterPro" id="IPR000648">
    <property type="entry name" value="Oxysterol-bd"/>
</dbReference>
<dbReference type="Gene3D" id="3.30.70.3490">
    <property type="match status" value="1"/>
</dbReference>
<dbReference type="GO" id="GO:0016020">
    <property type="term" value="C:membrane"/>
    <property type="evidence" value="ECO:0007669"/>
    <property type="project" value="TreeGrafter"/>
</dbReference>
<dbReference type="Pfam" id="PF01237">
    <property type="entry name" value="Oxysterol_BP"/>
    <property type="match status" value="2"/>
</dbReference>
<dbReference type="PANTHER" id="PTHR10972">
    <property type="entry name" value="OXYSTEROL-BINDING PROTEIN-RELATED"/>
    <property type="match status" value="1"/>
</dbReference>
<dbReference type="Gene3D" id="1.10.287.2720">
    <property type="match status" value="1"/>
</dbReference>
<evidence type="ECO:0000256" key="1">
    <source>
        <dbReference type="ARBA" id="ARBA00008842"/>
    </source>
</evidence>
<dbReference type="EMBL" id="MU863888">
    <property type="protein sequence ID" value="KAK4203560.1"/>
    <property type="molecule type" value="Genomic_DNA"/>
</dbReference>
<protein>
    <recommendedName>
        <fullName evidence="6">Oxysterol-binding protein</fullName>
    </recommendedName>
</protein>
<dbReference type="PROSITE" id="PS01013">
    <property type="entry name" value="OSBP"/>
    <property type="match status" value="1"/>
</dbReference>
<evidence type="ECO:0000256" key="2">
    <source>
        <dbReference type="RuleBase" id="RU003844"/>
    </source>
</evidence>
<proteinExistence type="inferred from homology"/>
<evidence type="ECO:0000313" key="5">
    <source>
        <dbReference type="Proteomes" id="UP001303160"/>
    </source>
</evidence>
<dbReference type="AlphaFoldDB" id="A0AAN7B039"/>